<comment type="caution">
    <text evidence="8">The sequence shown here is derived from an EMBL/GenBank/DDBJ whole genome shotgun (WGS) entry which is preliminary data.</text>
</comment>
<dbReference type="InterPro" id="IPR013763">
    <property type="entry name" value="Cyclin-like_dom"/>
</dbReference>
<proteinExistence type="inferred from homology"/>
<evidence type="ECO:0000256" key="2">
    <source>
        <dbReference type="ARBA" id="ARBA00022618"/>
    </source>
</evidence>
<dbReference type="Proteomes" id="UP001289374">
    <property type="component" value="Unassembled WGS sequence"/>
</dbReference>
<name>A0AAE1VZL4_9LAMI</name>
<dbReference type="SMART" id="SM01332">
    <property type="entry name" value="Cyclin_C"/>
    <property type="match status" value="1"/>
</dbReference>
<dbReference type="InterPro" id="IPR048258">
    <property type="entry name" value="Cyclins_cyclin-box"/>
</dbReference>
<evidence type="ECO:0000259" key="6">
    <source>
        <dbReference type="SMART" id="SM00385"/>
    </source>
</evidence>
<dbReference type="InterPro" id="IPR039361">
    <property type="entry name" value="Cyclin"/>
</dbReference>
<dbReference type="Gene3D" id="1.10.472.10">
    <property type="entry name" value="Cyclin-like"/>
    <property type="match status" value="2"/>
</dbReference>
<feature type="domain" description="Cyclin C-terminal" evidence="7">
    <location>
        <begin position="308"/>
        <end position="431"/>
    </location>
</feature>
<dbReference type="PANTHER" id="PTHR10177">
    <property type="entry name" value="CYCLINS"/>
    <property type="match status" value="1"/>
</dbReference>
<evidence type="ECO:0000313" key="8">
    <source>
        <dbReference type="EMBL" id="KAK4381265.1"/>
    </source>
</evidence>
<dbReference type="PROSITE" id="PS00292">
    <property type="entry name" value="CYCLINS"/>
    <property type="match status" value="1"/>
</dbReference>
<dbReference type="Pfam" id="PF02984">
    <property type="entry name" value="Cyclin_C"/>
    <property type="match status" value="1"/>
</dbReference>
<keyword evidence="3" id="KW-0195">Cyclin</keyword>
<dbReference type="InterPro" id="IPR036915">
    <property type="entry name" value="Cyclin-like_sf"/>
</dbReference>
<comment type="similarity">
    <text evidence="1">Belongs to the cyclin family. Cyclin AB subfamily.</text>
</comment>
<evidence type="ECO:0000256" key="1">
    <source>
        <dbReference type="ARBA" id="ARBA00006955"/>
    </source>
</evidence>
<dbReference type="GO" id="GO:0044772">
    <property type="term" value="P:mitotic cell cycle phase transition"/>
    <property type="evidence" value="ECO:0007669"/>
    <property type="project" value="InterPro"/>
</dbReference>
<evidence type="ECO:0000259" key="7">
    <source>
        <dbReference type="SMART" id="SM01332"/>
    </source>
</evidence>
<organism evidence="8 9">
    <name type="scientific">Sesamum angolense</name>
    <dbReference type="NCBI Taxonomy" id="2727404"/>
    <lineage>
        <taxon>Eukaryota</taxon>
        <taxon>Viridiplantae</taxon>
        <taxon>Streptophyta</taxon>
        <taxon>Embryophyta</taxon>
        <taxon>Tracheophyta</taxon>
        <taxon>Spermatophyta</taxon>
        <taxon>Magnoliopsida</taxon>
        <taxon>eudicotyledons</taxon>
        <taxon>Gunneridae</taxon>
        <taxon>Pentapetalae</taxon>
        <taxon>asterids</taxon>
        <taxon>lamiids</taxon>
        <taxon>Lamiales</taxon>
        <taxon>Pedaliaceae</taxon>
        <taxon>Sesamum</taxon>
    </lineage>
</organism>
<dbReference type="FunFam" id="1.10.472.10:FF:000013">
    <property type="entry name" value="Cyclin A1"/>
    <property type="match status" value="1"/>
</dbReference>
<keyword evidence="2" id="KW-0132">Cell division</keyword>
<sequence>MASASGARRSTTSSLAKRHASASENLGKVASSAPTGKKRPALANITNQRHGSGPLNSGRASVPEASKIVRVICTMFCQDREHQEGIFDLHECRLLRCYSATNLLCKTEHGCSSRATSHTKGDVVFSKTTAASVSFSMDKSPDKSDALSVSMDESMSTCDSLKSPEVEYMDNNEIAAVDSIERKASNMLCISEHMEISGNICKRDVLAAIESDDKIVDVDDNLDDPQLCATIACDIYNSEAKKRPATNFMERVQKDINASMRAILIDWLVEVAEEYRLVPDTLYLTVNYIDRYLSGNVMDRQRLQLLGVACMMIASRFVRAAQGVNEAPLLQLECMANYVAELSLLEYSMLCFAPSLIAASSIFLAKFILVPSKRPWNSTLQHYTLYQSYDLRDCVLALHGLCCNSQNSSLPAVREKYSQHKYKFVAKKYCPPSVPPEYFHNESS</sequence>
<dbReference type="AlphaFoldDB" id="A0AAE1VZL4"/>
<dbReference type="SMART" id="SM00385">
    <property type="entry name" value="CYCLIN"/>
    <property type="match status" value="2"/>
</dbReference>
<dbReference type="GO" id="GO:0051301">
    <property type="term" value="P:cell division"/>
    <property type="evidence" value="ECO:0007669"/>
    <property type="project" value="UniProtKB-KW"/>
</dbReference>
<feature type="domain" description="Cyclin-like" evidence="6">
    <location>
        <begin position="332"/>
        <end position="400"/>
    </location>
</feature>
<dbReference type="EMBL" id="JACGWL010000918">
    <property type="protein sequence ID" value="KAK4381265.1"/>
    <property type="molecule type" value="Genomic_DNA"/>
</dbReference>
<dbReference type="InterPro" id="IPR004367">
    <property type="entry name" value="Cyclin_C-dom"/>
</dbReference>
<feature type="compositionally biased region" description="Low complexity" evidence="5">
    <location>
        <begin position="1"/>
        <end position="15"/>
    </location>
</feature>
<evidence type="ECO:0000256" key="4">
    <source>
        <dbReference type="ARBA" id="ARBA00023306"/>
    </source>
</evidence>
<keyword evidence="9" id="KW-1185">Reference proteome</keyword>
<accession>A0AAE1VZL4</accession>
<dbReference type="GO" id="GO:0016538">
    <property type="term" value="F:cyclin-dependent protein serine/threonine kinase regulator activity"/>
    <property type="evidence" value="ECO:0007669"/>
    <property type="project" value="InterPro"/>
</dbReference>
<reference evidence="8" key="2">
    <citation type="journal article" date="2024" name="Plant">
        <title>Genomic evolution and insights into agronomic trait innovations of Sesamum species.</title>
        <authorList>
            <person name="Miao H."/>
            <person name="Wang L."/>
            <person name="Qu L."/>
            <person name="Liu H."/>
            <person name="Sun Y."/>
            <person name="Le M."/>
            <person name="Wang Q."/>
            <person name="Wei S."/>
            <person name="Zheng Y."/>
            <person name="Lin W."/>
            <person name="Duan Y."/>
            <person name="Cao H."/>
            <person name="Xiong S."/>
            <person name="Wang X."/>
            <person name="Wei L."/>
            <person name="Li C."/>
            <person name="Ma Q."/>
            <person name="Ju M."/>
            <person name="Zhao R."/>
            <person name="Li G."/>
            <person name="Mu C."/>
            <person name="Tian Q."/>
            <person name="Mei H."/>
            <person name="Zhang T."/>
            <person name="Gao T."/>
            <person name="Zhang H."/>
        </authorList>
    </citation>
    <scope>NUCLEOTIDE SEQUENCE</scope>
    <source>
        <strain evidence="8">K16</strain>
    </source>
</reference>
<feature type="region of interest" description="Disordered" evidence="5">
    <location>
        <begin position="1"/>
        <end position="61"/>
    </location>
</feature>
<evidence type="ECO:0000313" key="9">
    <source>
        <dbReference type="Proteomes" id="UP001289374"/>
    </source>
</evidence>
<keyword evidence="4" id="KW-0131">Cell cycle</keyword>
<reference evidence="8" key="1">
    <citation type="submission" date="2020-06" db="EMBL/GenBank/DDBJ databases">
        <authorList>
            <person name="Li T."/>
            <person name="Hu X."/>
            <person name="Zhang T."/>
            <person name="Song X."/>
            <person name="Zhang H."/>
            <person name="Dai N."/>
            <person name="Sheng W."/>
            <person name="Hou X."/>
            <person name="Wei L."/>
        </authorList>
    </citation>
    <scope>NUCLEOTIDE SEQUENCE</scope>
    <source>
        <strain evidence="8">K16</strain>
        <tissue evidence="8">Leaf</tissue>
    </source>
</reference>
<evidence type="ECO:0000256" key="3">
    <source>
        <dbReference type="ARBA" id="ARBA00023127"/>
    </source>
</evidence>
<evidence type="ECO:0000256" key="5">
    <source>
        <dbReference type="SAM" id="MobiDB-lite"/>
    </source>
</evidence>
<gene>
    <name evidence="8" type="ORF">Sango_2984400</name>
</gene>
<protein>
    <submittedName>
        <fullName evidence="8">Cyclin-A1-1</fullName>
    </submittedName>
</protein>
<feature type="domain" description="Cyclin-like" evidence="6">
    <location>
        <begin position="266"/>
        <end position="331"/>
    </location>
</feature>
<dbReference type="SUPFAM" id="SSF47954">
    <property type="entry name" value="Cyclin-like"/>
    <property type="match status" value="2"/>
</dbReference>
<feature type="compositionally biased region" description="Polar residues" evidence="5">
    <location>
        <begin position="44"/>
        <end position="59"/>
    </location>
</feature>